<feature type="region of interest" description="Disordered" evidence="1">
    <location>
        <begin position="190"/>
        <end position="283"/>
    </location>
</feature>
<dbReference type="AlphaFoldDB" id="A0A2J6SX11"/>
<reference evidence="2 3" key="1">
    <citation type="submission" date="2016-04" db="EMBL/GenBank/DDBJ databases">
        <title>A degradative enzymes factory behind the ericoid mycorrhizal symbiosis.</title>
        <authorList>
            <consortium name="DOE Joint Genome Institute"/>
            <person name="Martino E."/>
            <person name="Morin E."/>
            <person name="Grelet G."/>
            <person name="Kuo A."/>
            <person name="Kohler A."/>
            <person name="Daghino S."/>
            <person name="Barry K."/>
            <person name="Choi C."/>
            <person name="Cichocki N."/>
            <person name="Clum A."/>
            <person name="Copeland A."/>
            <person name="Hainaut M."/>
            <person name="Haridas S."/>
            <person name="Labutti K."/>
            <person name="Lindquist E."/>
            <person name="Lipzen A."/>
            <person name="Khouja H.-R."/>
            <person name="Murat C."/>
            <person name="Ohm R."/>
            <person name="Olson A."/>
            <person name="Spatafora J."/>
            <person name="Veneault-Fourrey C."/>
            <person name="Henrissat B."/>
            <person name="Grigoriev I."/>
            <person name="Martin F."/>
            <person name="Perotto S."/>
        </authorList>
    </citation>
    <scope>NUCLEOTIDE SEQUENCE [LARGE SCALE GENOMIC DNA]</scope>
    <source>
        <strain evidence="2 3">E</strain>
    </source>
</reference>
<feature type="region of interest" description="Disordered" evidence="1">
    <location>
        <begin position="404"/>
        <end position="426"/>
    </location>
</feature>
<name>A0A2J6SX11_9HELO</name>
<keyword evidence="3" id="KW-1185">Reference proteome</keyword>
<organism evidence="2 3">
    <name type="scientific">Hyaloscypha bicolor E</name>
    <dbReference type="NCBI Taxonomy" id="1095630"/>
    <lineage>
        <taxon>Eukaryota</taxon>
        <taxon>Fungi</taxon>
        <taxon>Dikarya</taxon>
        <taxon>Ascomycota</taxon>
        <taxon>Pezizomycotina</taxon>
        <taxon>Leotiomycetes</taxon>
        <taxon>Helotiales</taxon>
        <taxon>Hyaloscyphaceae</taxon>
        <taxon>Hyaloscypha</taxon>
        <taxon>Hyaloscypha bicolor</taxon>
    </lineage>
</organism>
<dbReference type="InParanoid" id="A0A2J6SX11"/>
<protein>
    <submittedName>
        <fullName evidence="2">Uncharacterized protein</fullName>
    </submittedName>
</protein>
<proteinExistence type="predicted"/>
<dbReference type="RefSeq" id="XP_024732220.1">
    <property type="nucleotide sequence ID" value="XM_024887921.1"/>
</dbReference>
<dbReference type="OrthoDB" id="3488830at2759"/>
<evidence type="ECO:0000313" key="2">
    <source>
        <dbReference type="EMBL" id="PMD55316.1"/>
    </source>
</evidence>
<dbReference type="EMBL" id="KZ613856">
    <property type="protein sequence ID" value="PMD55316.1"/>
    <property type="molecule type" value="Genomic_DNA"/>
</dbReference>
<evidence type="ECO:0000313" key="3">
    <source>
        <dbReference type="Proteomes" id="UP000235371"/>
    </source>
</evidence>
<feature type="region of interest" description="Disordered" evidence="1">
    <location>
        <begin position="439"/>
        <end position="489"/>
    </location>
</feature>
<evidence type="ECO:0000256" key="1">
    <source>
        <dbReference type="SAM" id="MobiDB-lite"/>
    </source>
</evidence>
<gene>
    <name evidence="2" type="ORF">K444DRAFT_697274</name>
</gene>
<feature type="compositionally biased region" description="Polar residues" evidence="1">
    <location>
        <begin position="409"/>
        <end position="424"/>
    </location>
</feature>
<dbReference type="GeneID" id="36595997"/>
<dbReference type="Proteomes" id="UP000235371">
    <property type="component" value="Unassembled WGS sequence"/>
</dbReference>
<feature type="compositionally biased region" description="Polar residues" evidence="1">
    <location>
        <begin position="439"/>
        <end position="451"/>
    </location>
</feature>
<accession>A0A2J6SX11</accession>
<sequence length="489" mass="53735">MSSIPPNEDLEVKCQQGAKRLCQGTNISLGVNFENAERDMELRHVRRKVPAVQRNEPYHKQTARAALHTGAVMKKARYAAEDSRLWQDQLENSASRSGDNRPFSLIATSNTTESISKGRAETFLPKVRSYLNPHTKSADIEQPSWKKFSNRNQGCNTISSTMVHTQNIPCHPLTLSRRIKIDDLLGSSISPTKHVPLHPPQSAIYTTSSGQKSRDSSLGNLQDEAPAPQSDTRGLIPSKRTSSDTVPLEGKSERHDRASVTPGPASARGPQVKSMSNPREKKPILDGGLVAEQLNIKGKLLFPHPQWQTPNQWVSLSIDTLLTRTPPEFFCFYSQIAGAGEISVLSFNFPDVTWQRLQWNISRSDSNAFYALKRAVWDTFCLSMIWFPGTAVFRVTAEAVGGEGLGKAPSTTKTPAHDTGSSKGSKPLRALMTKRIAVSSSTESVNLSPSAPNLPGPITRSPWHERPRQTPISPGKIAEAEDAACSCKR</sequence>
<feature type="compositionally biased region" description="Polar residues" evidence="1">
    <location>
        <begin position="203"/>
        <end position="220"/>
    </location>
</feature>